<feature type="transmembrane region" description="Helical" evidence="10">
    <location>
        <begin position="735"/>
        <end position="755"/>
    </location>
</feature>
<feature type="transmembrane region" description="Helical" evidence="10">
    <location>
        <begin position="624"/>
        <end position="643"/>
    </location>
</feature>
<feature type="transmembrane region" description="Helical" evidence="10">
    <location>
        <begin position="583"/>
        <end position="604"/>
    </location>
</feature>
<accession>A0A1Y2CG87</accession>
<comment type="caution">
    <text evidence="11">The sequence shown here is derived from an EMBL/GenBank/DDBJ whole genome shotgun (WGS) entry which is preliminary data.</text>
</comment>
<feature type="transmembrane region" description="Helical" evidence="10">
    <location>
        <begin position="413"/>
        <end position="435"/>
    </location>
</feature>
<dbReference type="AlphaFoldDB" id="A0A1Y2CG87"/>
<evidence type="ECO:0000256" key="3">
    <source>
        <dbReference type="ARBA" id="ARBA00022448"/>
    </source>
</evidence>
<feature type="transmembrane region" description="Helical" evidence="10">
    <location>
        <begin position="244"/>
        <end position="263"/>
    </location>
</feature>
<evidence type="ECO:0000256" key="8">
    <source>
        <dbReference type="ARBA" id="ARBA00023136"/>
    </source>
</evidence>
<evidence type="ECO:0000256" key="7">
    <source>
        <dbReference type="ARBA" id="ARBA00022989"/>
    </source>
</evidence>
<dbReference type="Proteomes" id="UP000193642">
    <property type="component" value="Unassembled WGS sequence"/>
</dbReference>
<keyword evidence="3" id="KW-0813">Transport</keyword>
<evidence type="ECO:0000313" key="12">
    <source>
        <dbReference type="Proteomes" id="UP000193642"/>
    </source>
</evidence>
<dbReference type="EMBL" id="MCGO01000018">
    <property type="protein sequence ID" value="ORY46051.1"/>
    <property type="molecule type" value="Genomic_DNA"/>
</dbReference>
<feature type="region of interest" description="Disordered" evidence="9">
    <location>
        <begin position="1"/>
        <end position="20"/>
    </location>
</feature>
<comment type="similarity">
    <text evidence="2">Belongs to the oligopeptide OPT transporter family.</text>
</comment>
<evidence type="ECO:0000256" key="9">
    <source>
        <dbReference type="SAM" id="MobiDB-lite"/>
    </source>
</evidence>
<dbReference type="OrthoDB" id="9986677at2759"/>
<gene>
    <name evidence="11" type="ORF">BCR33DRAFT_678816</name>
</gene>
<dbReference type="InterPro" id="IPR004813">
    <property type="entry name" value="OPT"/>
</dbReference>
<dbReference type="GO" id="GO:0016020">
    <property type="term" value="C:membrane"/>
    <property type="evidence" value="ECO:0007669"/>
    <property type="project" value="UniProtKB-SubCell"/>
</dbReference>
<name>A0A1Y2CG87_9FUNG</name>
<evidence type="ECO:0000256" key="10">
    <source>
        <dbReference type="SAM" id="Phobius"/>
    </source>
</evidence>
<evidence type="ECO:0000256" key="5">
    <source>
        <dbReference type="ARBA" id="ARBA00022856"/>
    </source>
</evidence>
<proteinExistence type="inferred from homology"/>
<comment type="subcellular location">
    <subcellularLocation>
        <location evidence="1">Membrane</location>
        <topology evidence="1">Multi-pass membrane protein</topology>
    </subcellularLocation>
</comment>
<feature type="transmembrane region" description="Helical" evidence="10">
    <location>
        <begin position="650"/>
        <end position="669"/>
    </location>
</feature>
<dbReference type="GO" id="GO:0015031">
    <property type="term" value="P:protein transport"/>
    <property type="evidence" value="ECO:0007669"/>
    <property type="project" value="UniProtKB-KW"/>
</dbReference>
<feature type="transmembrane region" description="Helical" evidence="10">
    <location>
        <begin position="495"/>
        <end position="515"/>
    </location>
</feature>
<evidence type="ECO:0000256" key="2">
    <source>
        <dbReference type="ARBA" id="ARBA00008807"/>
    </source>
</evidence>
<protein>
    <submittedName>
        <fullName evidence="11">OPT superfamily oligopeptide transporter</fullName>
    </submittedName>
</protein>
<dbReference type="Pfam" id="PF03169">
    <property type="entry name" value="OPT"/>
    <property type="match status" value="1"/>
</dbReference>
<dbReference type="GO" id="GO:0035673">
    <property type="term" value="F:oligopeptide transmembrane transporter activity"/>
    <property type="evidence" value="ECO:0007669"/>
    <property type="project" value="InterPro"/>
</dbReference>
<feature type="transmembrane region" description="Helical" evidence="10">
    <location>
        <begin position="98"/>
        <end position="120"/>
    </location>
</feature>
<dbReference type="NCBIfam" id="TIGR00728">
    <property type="entry name" value="OPT_sfam"/>
    <property type="match status" value="2"/>
</dbReference>
<feature type="transmembrane region" description="Helical" evidence="10">
    <location>
        <begin position="283"/>
        <end position="305"/>
    </location>
</feature>
<keyword evidence="7 10" id="KW-1133">Transmembrane helix</keyword>
<evidence type="ECO:0000313" key="11">
    <source>
        <dbReference type="EMBL" id="ORY46051.1"/>
    </source>
</evidence>
<dbReference type="InterPro" id="IPR004648">
    <property type="entry name" value="Oligpept_transpt"/>
</dbReference>
<feature type="compositionally biased region" description="Polar residues" evidence="9">
    <location>
        <begin position="1"/>
        <end position="19"/>
    </location>
</feature>
<reference evidence="11 12" key="1">
    <citation type="submission" date="2016-07" db="EMBL/GenBank/DDBJ databases">
        <title>Pervasive Adenine N6-methylation of Active Genes in Fungi.</title>
        <authorList>
            <consortium name="DOE Joint Genome Institute"/>
            <person name="Mondo S.J."/>
            <person name="Dannebaum R.O."/>
            <person name="Kuo R.C."/>
            <person name="Labutti K."/>
            <person name="Haridas S."/>
            <person name="Kuo A."/>
            <person name="Salamov A."/>
            <person name="Ahrendt S.R."/>
            <person name="Lipzen A."/>
            <person name="Sullivan W."/>
            <person name="Andreopoulos W.B."/>
            <person name="Clum A."/>
            <person name="Lindquist E."/>
            <person name="Daum C."/>
            <person name="Ramamoorthy G.K."/>
            <person name="Gryganskyi A."/>
            <person name="Culley D."/>
            <person name="Magnuson J.K."/>
            <person name="James T.Y."/>
            <person name="O'Malley M.A."/>
            <person name="Stajich J.E."/>
            <person name="Spatafora J.W."/>
            <person name="Visel A."/>
            <person name="Grigoriev I.V."/>
        </authorList>
    </citation>
    <scope>NUCLEOTIDE SEQUENCE [LARGE SCALE GENOMIC DNA]</scope>
    <source>
        <strain evidence="11 12">JEL800</strain>
    </source>
</reference>
<feature type="transmembrane region" description="Helical" evidence="10">
    <location>
        <begin position="179"/>
        <end position="197"/>
    </location>
</feature>
<evidence type="ECO:0000256" key="6">
    <source>
        <dbReference type="ARBA" id="ARBA00022927"/>
    </source>
</evidence>
<feature type="transmembrane region" description="Helical" evidence="10">
    <location>
        <begin position="69"/>
        <end position="91"/>
    </location>
</feature>
<feature type="transmembrane region" description="Helical" evidence="10">
    <location>
        <begin position="470"/>
        <end position="489"/>
    </location>
</feature>
<keyword evidence="5" id="KW-0571">Peptide transport</keyword>
<evidence type="ECO:0000256" key="1">
    <source>
        <dbReference type="ARBA" id="ARBA00004141"/>
    </source>
</evidence>
<keyword evidence="8 10" id="KW-0472">Membrane</keyword>
<keyword evidence="4 10" id="KW-0812">Transmembrane</keyword>
<feature type="transmembrane region" description="Helical" evidence="10">
    <location>
        <begin position="689"/>
        <end position="714"/>
    </location>
</feature>
<feature type="transmembrane region" description="Helical" evidence="10">
    <location>
        <begin position="317"/>
        <end position="339"/>
    </location>
</feature>
<keyword evidence="6" id="KW-0653">Protein transport</keyword>
<organism evidence="11 12">
    <name type="scientific">Rhizoclosmatium globosum</name>
    <dbReference type="NCBI Taxonomy" id="329046"/>
    <lineage>
        <taxon>Eukaryota</taxon>
        <taxon>Fungi</taxon>
        <taxon>Fungi incertae sedis</taxon>
        <taxon>Chytridiomycota</taxon>
        <taxon>Chytridiomycota incertae sedis</taxon>
        <taxon>Chytridiomycetes</taxon>
        <taxon>Chytridiales</taxon>
        <taxon>Chytriomycetaceae</taxon>
        <taxon>Rhizoclosmatium</taxon>
    </lineage>
</organism>
<dbReference type="PANTHER" id="PTHR22601">
    <property type="entry name" value="ISP4 LIKE PROTEIN"/>
    <property type="match status" value="1"/>
</dbReference>
<sequence length="793" mass="88432">MPFIKQSNFKRGSDGSWSDTDTHDHDFEEAELDSKQGETFEKDGYVNNEIFDMVDAIVPRTDDPMQPALTFRVILLGFIFSTALATINTVFTFRSFSFTINSFCVVLIAYPLGNLMYWTISPRIYTLPYFGYQFSLNPGPFSFKEHTLIYIIANTASNPSYALYNIVTQKHFLGHDITLFWSIAFAIVSQLTGYAVAGLFRRFLIRPATMLWPGVLNVVAGLISMHGTPNGSHNKKSRTMKQSTFFWLCVVGMAVYQLFPSMIAPLLGTVSVLCYVTSYNQRLRMFGSATQGVGMLSLSFDWMIIGQMGPIASPLWAVWNQIAGLWFFLWIVIPILWSFNVFGADQLLGSNPLQGPNGSAQFPLGQALNSASLFDKYGNAIDPLSLVTAANNTVVFNQVAYDSLKPIYITTFYAVQIMVYFLTFASAISHAVLWYGRDIYHRFTVAVRDLDSNDIHAQLMDLYQEVSENWYILLLALCTITSFSICTWGKFDLPWWGVLLSTFFTLISIIPLGIIESISGQRVLTNLESELLFGFLMPGHVTSLMTFKTLTYASTTNALTFCEDLKLGHYCKIPPRVMFGVQIGAMVWSAIVNVVTVFVLDSWIGLTGVAGGKFAGLGWNAYKYQLFFSSATVWGVIGSNNFVGPDSPYFILLAGFIIGLVAPLIPYGLHMIFPNSYWNLVNIPIFATFHGVVGSTRSDMITSLLVAVGVNYFWKRYRFATWKKFAFVMSSAFDMGSGVGVMLVMFGAIAIGGGWTMPFWLLNPVDQEGCAPPSYLLCKAREIMNTVIDDGQC</sequence>
<keyword evidence="12" id="KW-1185">Reference proteome</keyword>
<evidence type="ECO:0000256" key="4">
    <source>
        <dbReference type="ARBA" id="ARBA00022692"/>
    </source>
</evidence>